<evidence type="ECO:0000313" key="1">
    <source>
        <dbReference type="EMBL" id="GAA5135277.1"/>
    </source>
</evidence>
<sequence>MQPSHKSESEVKVEIDEEKKAQLATLQQDVERVTKTRQSGKALREIHERELYRVLYDSWLAYCDNVLDITPQRAHQLMQAANRADYLVKECGFDDAIVPETERALRLLVALPKDQAAKALKAAVQKNGGNRPTFCALAAAINEITGQKPVDKGAKKKIKVIEAADQMFAVLDEAPAEEYSLGSLKKLKRLARTLTSKISALENCEEEDEMPVIVAHGKCENNPVTENSAEL</sequence>
<organism evidence="1 2">
    <name type="scientific">Prosthecobacter algae</name>
    <dbReference type="NCBI Taxonomy" id="1144682"/>
    <lineage>
        <taxon>Bacteria</taxon>
        <taxon>Pseudomonadati</taxon>
        <taxon>Verrucomicrobiota</taxon>
        <taxon>Verrucomicrobiia</taxon>
        <taxon>Verrucomicrobiales</taxon>
        <taxon>Verrucomicrobiaceae</taxon>
        <taxon>Prosthecobacter</taxon>
    </lineage>
</organism>
<name>A0ABP9P216_9BACT</name>
<dbReference type="RefSeq" id="WP_345735100.1">
    <property type="nucleotide sequence ID" value="NZ_BAABIA010000002.1"/>
</dbReference>
<proteinExistence type="predicted"/>
<reference evidence="2" key="1">
    <citation type="journal article" date="2019" name="Int. J. Syst. Evol. Microbiol.">
        <title>The Global Catalogue of Microorganisms (GCM) 10K type strain sequencing project: providing services to taxonomists for standard genome sequencing and annotation.</title>
        <authorList>
            <consortium name="The Broad Institute Genomics Platform"/>
            <consortium name="The Broad Institute Genome Sequencing Center for Infectious Disease"/>
            <person name="Wu L."/>
            <person name="Ma J."/>
        </authorList>
    </citation>
    <scope>NUCLEOTIDE SEQUENCE [LARGE SCALE GENOMIC DNA]</scope>
    <source>
        <strain evidence="2">JCM 18053</strain>
    </source>
</reference>
<accession>A0ABP9P216</accession>
<protein>
    <submittedName>
        <fullName evidence="1">Uncharacterized protein</fullName>
    </submittedName>
</protein>
<dbReference type="EMBL" id="BAABIA010000002">
    <property type="protein sequence ID" value="GAA5135277.1"/>
    <property type="molecule type" value="Genomic_DNA"/>
</dbReference>
<keyword evidence="2" id="KW-1185">Reference proteome</keyword>
<evidence type="ECO:0000313" key="2">
    <source>
        <dbReference type="Proteomes" id="UP001499852"/>
    </source>
</evidence>
<gene>
    <name evidence="1" type="ORF">GCM10023213_08250</name>
</gene>
<comment type="caution">
    <text evidence="1">The sequence shown here is derived from an EMBL/GenBank/DDBJ whole genome shotgun (WGS) entry which is preliminary data.</text>
</comment>
<dbReference type="Proteomes" id="UP001499852">
    <property type="component" value="Unassembled WGS sequence"/>
</dbReference>